<comment type="similarity">
    <text evidence="1">Belongs to the aspartate/ornithine carbamoyltransferase superfamily. OTCase family.</text>
</comment>
<proteinExistence type="inferred from homology"/>
<dbReference type="GO" id="GO:0042450">
    <property type="term" value="P:L-arginine biosynthetic process via ornithine"/>
    <property type="evidence" value="ECO:0007669"/>
    <property type="project" value="TreeGrafter"/>
</dbReference>
<dbReference type="Proteomes" id="UP001300502">
    <property type="component" value="Unassembled WGS sequence"/>
</dbReference>
<evidence type="ECO:0000256" key="5">
    <source>
        <dbReference type="SAM" id="SignalP"/>
    </source>
</evidence>
<dbReference type="NCBIfam" id="TIGR00658">
    <property type="entry name" value="orni_carb_tr"/>
    <property type="match status" value="1"/>
</dbReference>
<name>A0AAV9I899_9RHOD</name>
<dbReference type="NCBIfam" id="NF001986">
    <property type="entry name" value="PRK00779.1"/>
    <property type="match status" value="1"/>
</dbReference>
<dbReference type="Pfam" id="PF00185">
    <property type="entry name" value="OTCace"/>
    <property type="match status" value="1"/>
</dbReference>
<evidence type="ECO:0000259" key="7">
    <source>
        <dbReference type="Pfam" id="PF02729"/>
    </source>
</evidence>
<organism evidence="8 9">
    <name type="scientific">Galdieria yellowstonensis</name>
    <dbReference type="NCBI Taxonomy" id="3028027"/>
    <lineage>
        <taxon>Eukaryota</taxon>
        <taxon>Rhodophyta</taxon>
        <taxon>Bangiophyceae</taxon>
        <taxon>Galdieriales</taxon>
        <taxon>Galdieriaceae</taxon>
        <taxon>Galdieria</taxon>
    </lineage>
</organism>
<evidence type="ECO:0000259" key="6">
    <source>
        <dbReference type="Pfam" id="PF00185"/>
    </source>
</evidence>
<dbReference type="PANTHER" id="PTHR45753">
    <property type="entry name" value="ORNITHINE CARBAMOYLTRANSFERASE, MITOCHONDRIAL"/>
    <property type="match status" value="1"/>
</dbReference>
<dbReference type="InterPro" id="IPR006130">
    <property type="entry name" value="Asp/Orn_carbamoylTrfase"/>
</dbReference>
<dbReference type="GO" id="GO:0016597">
    <property type="term" value="F:amino acid binding"/>
    <property type="evidence" value="ECO:0007669"/>
    <property type="project" value="InterPro"/>
</dbReference>
<gene>
    <name evidence="8" type="ORF">GAYE_PCTG70G1478</name>
</gene>
<keyword evidence="5" id="KW-0732">Signal</keyword>
<evidence type="ECO:0000256" key="4">
    <source>
        <dbReference type="RuleBase" id="RU003634"/>
    </source>
</evidence>
<evidence type="ECO:0000256" key="2">
    <source>
        <dbReference type="ARBA" id="ARBA00013007"/>
    </source>
</evidence>
<dbReference type="FunFam" id="3.40.50.1370:FF:000008">
    <property type="entry name" value="Ornithine carbamoyltransferase"/>
    <property type="match status" value="1"/>
</dbReference>
<feature type="signal peptide" evidence="5">
    <location>
        <begin position="1"/>
        <end position="22"/>
    </location>
</feature>
<reference evidence="8 9" key="1">
    <citation type="submission" date="2022-07" db="EMBL/GenBank/DDBJ databases">
        <title>Genome-wide signatures of adaptation to extreme environments.</title>
        <authorList>
            <person name="Cho C.H."/>
            <person name="Yoon H.S."/>
        </authorList>
    </citation>
    <scope>NUCLEOTIDE SEQUENCE [LARGE SCALE GENOMIC DNA]</scope>
    <source>
        <strain evidence="8 9">108.79 E11</strain>
    </source>
</reference>
<keyword evidence="9" id="KW-1185">Reference proteome</keyword>
<dbReference type="InterPro" id="IPR036901">
    <property type="entry name" value="Asp/Orn_carbamoylTrfase_sf"/>
</dbReference>
<evidence type="ECO:0000256" key="1">
    <source>
        <dbReference type="ARBA" id="ARBA00007805"/>
    </source>
</evidence>
<dbReference type="InterPro" id="IPR006131">
    <property type="entry name" value="Asp_carbamoyltransf_Asp/Orn-bd"/>
</dbReference>
<sequence length="338" mass="37995">MAFVVKLPCLLLSSSFVHPCSKKKTTNVRKYILSSCLDASLEDPNKHHFLHVNDLTSAQLFHLLQTALDMKQQWKQNGKYQEKWLDGKTLAMIFAKPSARTRISFETGMYLLGGHALCLGEEVGIGKREAVKDVARVVASMNDAMMARLYAHSDLLELARFSKVPVINGLTDYNHPCQIVADALTILEEKKRLHGIKVVYMGDGNNIVHSWLELTSLVQDLEFVCCCPPGYEPNKTLLDLTNRCGRGKASIQHDPWKAVVNADVIYTDVWASMGQKSSLEQRLEIFAPYRVTLDVMKATGNPSVLFMHCLPAERGRECDDQNARTKCHFIILSWTVAE</sequence>
<dbReference type="EMBL" id="JANCYU010000017">
    <property type="protein sequence ID" value="KAK4523582.1"/>
    <property type="molecule type" value="Genomic_DNA"/>
</dbReference>
<dbReference type="GO" id="GO:0019240">
    <property type="term" value="P:citrulline biosynthetic process"/>
    <property type="evidence" value="ECO:0007669"/>
    <property type="project" value="TreeGrafter"/>
</dbReference>
<accession>A0AAV9I899</accession>
<dbReference type="EC" id="2.1.3.3" evidence="2"/>
<dbReference type="SUPFAM" id="SSF53671">
    <property type="entry name" value="Aspartate/ornithine carbamoyltransferase"/>
    <property type="match status" value="1"/>
</dbReference>
<dbReference type="GO" id="GO:0004585">
    <property type="term" value="F:ornithine carbamoyltransferase activity"/>
    <property type="evidence" value="ECO:0007669"/>
    <property type="project" value="UniProtKB-EC"/>
</dbReference>
<dbReference type="InterPro" id="IPR002292">
    <property type="entry name" value="Orn/put_carbamltrans"/>
</dbReference>
<dbReference type="InterPro" id="IPR006132">
    <property type="entry name" value="Asp/Orn_carbamoyltranf_P-bd"/>
</dbReference>
<dbReference type="PRINTS" id="PR00102">
    <property type="entry name" value="OTCASE"/>
</dbReference>
<dbReference type="Gene3D" id="3.40.50.1370">
    <property type="entry name" value="Aspartate/ornithine carbamoyltransferase"/>
    <property type="match status" value="2"/>
</dbReference>
<keyword evidence="3 4" id="KW-0808">Transferase</keyword>
<comment type="caution">
    <text evidence="8">The sequence shown here is derived from an EMBL/GenBank/DDBJ whole genome shotgun (WGS) entry which is preliminary data.</text>
</comment>
<evidence type="ECO:0000256" key="3">
    <source>
        <dbReference type="ARBA" id="ARBA00022679"/>
    </source>
</evidence>
<evidence type="ECO:0000313" key="9">
    <source>
        <dbReference type="Proteomes" id="UP001300502"/>
    </source>
</evidence>
<protein>
    <recommendedName>
        <fullName evidence="2">ornithine carbamoyltransferase</fullName>
        <ecNumber evidence="2">2.1.3.3</ecNumber>
    </recommendedName>
</protein>
<feature type="chain" id="PRO_5043978894" description="ornithine carbamoyltransferase" evidence="5">
    <location>
        <begin position="23"/>
        <end position="338"/>
    </location>
</feature>
<dbReference type="PRINTS" id="PR00100">
    <property type="entry name" value="AOTCASE"/>
</dbReference>
<feature type="domain" description="Aspartate/ornithine carbamoyltransferase Asp/Orn-binding" evidence="6">
    <location>
        <begin position="195"/>
        <end position="321"/>
    </location>
</feature>
<feature type="domain" description="Aspartate/ornithine carbamoyltransferase carbamoyl-P binding" evidence="7">
    <location>
        <begin position="48"/>
        <end position="188"/>
    </location>
</feature>
<dbReference type="PANTHER" id="PTHR45753:SF3">
    <property type="entry name" value="ORNITHINE TRANSCARBAMYLASE, MITOCHONDRIAL"/>
    <property type="match status" value="1"/>
</dbReference>
<evidence type="ECO:0000313" key="8">
    <source>
        <dbReference type="EMBL" id="KAK4523582.1"/>
    </source>
</evidence>
<dbReference type="AlphaFoldDB" id="A0AAV9I899"/>
<dbReference type="Pfam" id="PF02729">
    <property type="entry name" value="OTCace_N"/>
    <property type="match status" value="1"/>
</dbReference>